<evidence type="ECO:0000313" key="9">
    <source>
        <dbReference type="Proteomes" id="UP000199022"/>
    </source>
</evidence>
<dbReference type="SMART" id="SM01134">
    <property type="entry name" value="DeoRC"/>
    <property type="match status" value="1"/>
</dbReference>
<dbReference type="InterPro" id="IPR036390">
    <property type="entry name" value="WH_DNA-bd_sf"/>
</dbReference>
<dbReference type="GO" id="GO:0003700">
    <property type="term" value="F:DNA-binding transcription factor activity"/>
    <property type="evidence" value="ECO:0007669"/>
    <property type="project" value="InterPro"/>
</dbReference>
<dbReference type="SUPFAM" id="SSF46785">
    <property type="entry name" value="Winged helix' DNA-binding domain"/>
    <property type="match status" value="1"/>
</dbReference>
<dbReference type="Gene3D" id="3.40.50.1360">
    <property type="match status" value="1"/>
</dbReference>
<keyword evidence="5" id="KW-0804">Transcription</keyword>
<dbReference type="SMART" id="SM00420">
    <property type="entry name" value="HTH_DEOR"/>
    <property type="match status" value="1"/>
</dbReference>
<proteinExistence type="predicted"/>
<dbReference type="PANTHER" id="PTHR30363:SF4">
    <property type="entry name" value="GLYCEROL-3-PHOSPHATE REGULON REPRESSOR"/>
    <property type="match status" value="1"/>
</dbReference>
<gene>
    <name evidence="8" type="ORF">SAMN05661030_0672</name>
</gene>
<keyword evidence="2" id="KW-0678">Repressor</keyword>
<comment type="function">
    <text evidence="6">Repressor of the lactose catabolism operon. Galactose-6-phosphate is the inducer.</text>
</comment>
<feature type="domain" description="HTH deoR-type" evidence="7">
    <location>
        <begin position="12"/>
        <end position="67"/>
    </location>
</feature>
<dbReference type="InterPro" id="IPR037171">
    <property type="entry name" value="NagB/RpiA_transferase-like"/>
</dbReference>
<keyword evidence="3" id="KW-0805">Transcription regulation</keyword>
<dbReference type="Gene3D" id="1.10.10.10">
    <property type="entry name" value="Winged helix-like DNA-binding domain superfamily/Winged helix DNA-binding domain"/>
    <property type="match status" value="1"/>
</dbReference>
<evidence type="ECO:0000256" key="6">
    <source>
        <dbReference type="ARBA" id="ARBA00024937"/>
    </source>
</evidence>
<keyword evidence="4" id="KW-0238">DNA-binding</keyword>
<dbReference type="PRINTS" id="PR00037">
    <property type="entry name" value="HTHLACR"/>
</dbReference>
<name>A0A1I1IFB4_9ACTN</name>
<dbReference type="InterPro" id="IPR036388">
    <property type="entry name" value="WH-like_DNA-bd_sf"/>
</dbReference>
<dbReference type="Pfam" id="PF08220">
    <property type="entry name" value="HTH_DeoR"/>
    <property type="match status" value="1"/>
</dbReference>
<dbReference type="InterPro" id="IPR050313">
    <property type="entry name" value="Carb_Metab_HTH_regulators"/>
</dbReference>
<organism evidence="8 9">
    <name type="scientific">Klenkia taihuensis</name>
    <dbReference type="NCBI Taxonomy" id="1225127"/>
    <lineage>
        <taxon>Bacteria</taxon>
        <taxon>Bacillati</taxon>
        <taxon>Actinomycetota</taxon>
        <taxon>Actinomycetes</taxon>
        <taxon>Geodermatophilales</taxon>
        <taxon>Geodermatophilaceae</taxon>
        <taxon>Klenkia</taxon>
    </lineage>
</organism>
<protein>
    <recommendedName>
        <fullName evidence="1">Lactose phosphotransferase system repressor</fullName>
    </recommendedName>
</protein>
<dbReference type="PROSITE" id="PS00894">
    <property type="entry name" value="HTH_DEOR_1"/>
    <property type="match status" value="1"/>
</dbReference>
<dbReference type="RefSeq" id="WP_242657450.1">
    <property type="nucleotide sequence ID" value="NZ_FOMD01000001.1"/>
</dbReference>
<sequence length="264" mass="27496">MRNNGTGVEMYAEERQQAIAGLVAQRGRVAVTAVAERFGVTTETVRRDLAVLERSGMLRRVHGGAVPAGSLTVLEPGLGERRSTRTEQKRRIASAALAFVPEADGSLILDGGSTTAALAEVLPAGRRLLAVTNSVPISHRLSAAPGISLHVLGGRVRGITQTAVGESTVAALADLKADVVFLGANGVTGAHGFTTPDETEAASKRAMVKAAQRVVVLADSSKLGREHLVRFAAVDDVDVLVTDDEADPDVVSEIESHGIEVLTA</sequence>
<accession>A0A1I1IFB4</accession>
<dbReference type="EMBL" id="FOMD01000001">
    <property type="protein sequence ID" value="SFC32423.1"/>
    <property type="molecule type" value="Genomic_DNA"/>
</dbReference>
<evidence type="ECO:0000256" key="1">
    <source>
        <dbReference type="ARBA" id="ARBA00021390"/>
    </source>
</evidence>
<dbReference type="Proteomes" id="UP000199022">
    <property type="component" value="Unassembled WGS sequence"/>
</dbReference>
<dbReference type="PANTHER" id="PTHR30363">
    <property type="entry name" value="HTH-TYPE TRANSCRIPTIONAL REGULATOR SRLR-RELATED"/>
    <property type="match status" value="1"/>
</dbReference>
<dbReference type="GO" id="GO:0003677">
    <property type="term" value="F:DNA binding"/>
    <property type="evidence" value="ECO:0007669"/>
    <property type="project" value="UniProtKB-KW"/>
</dbReference>
<dbReference type="InterPro" id="IPR018356">
    <property type="entry name" value="Tscrpt_reg_HTH_DeoR_CS"/>
</dbReference>
<reference evidence="9" key="1">
    <citation type="submission" date="2016-10" db="EMBL/GenBank/DDBJ databases">
        <authorList>
            <person name="Varghese N."/>
            <person name="Submissions S."/>
        </authorList>
    </citation>
    <scope>NUCLEOTIDE SEQUENCE [LARGE SCALE GENOMIC DNA]</scope>
    <source>
        <strain evidence="9">DSM 45962</strain>
    </source>
</reference>
<evidence type="ECO:0000256" key="3">
    <source>
        <dbReference type="ARBA" id="ARBA00023015"/>
    </source>
</evidence>
<dbReference type="PROSITE" id="PS51000">
    <property type="entry name" value="HTH_DEOR_2"/>
    <property type="match status" value="1"/>
</dbReference>
<dbReference type="STRING" id="1225127.SAMN05661030_0672"/>
<dbReference type="InterPro" id="IPR014036">
    <property type="entry name" value="DeoR-like_C"/>
</dbReference>
<evidence type="ECO:0000256" key="2">
    <source>
        <dbReference type="ARBA" id="ARBA00022491"/>
    </source>
</evidence>
<dbReference type="InterPro" id="IPR001034">
    <property type="entry name" value="DeoR_HTH"/>
</dbReference>
<keyword evidence="9" id="KW-1185">Reference proteome</keyword>
<evidence type="ECO:0000256" key="5">
    <source>
        <dbReference type="ARBA" id="ARBA00023163"/>
    </source>
</evidence>
<dbReference type="SUPFAM" id="SSF100950">
    <property type="entry name" value="NagB/RpiA/CoA transferase-like"/>
    <property type="match status" value="1"/>
</dbReference>
<evidence type="ECO:0000313" key="8">
    <source>
        <dbReference type="EMBL" id="SFC32423.1"/>
    </source>
</evidence>
<evidence type="ECO:0000259" key="7">
    <source>
        <dbReference type="PROSITE" id="PS51000"/>
    </source>
</evidence>
<dbReference type="AlphaFoldDB" id="A0A1I1IFB4"/>
<dbReference type="Pfam" id="PF00455">
    <property type="entry name" value="DeoRC"/>
    <property type="match status" value="1"/>
</dbReference>
<evidence type="ECO:0000256" key="4">
    <source>
        <dbReference type="ARBA" id="ARBA00023125"/>
    </source>
</evidence>